<feature type="domain" description="PpiC" evidence="8">
    <location>
        <begin position="301"/>
        <end position="401"/>
    </location>
</feature>
<dbReference type="PROSITE" id="PS01096">
    <property type="entry name" value="PPIC_PPIASE_1"/>
    <property type="match status" value="1"/>
</dbReference>
<reference evidence="9 10" key="1">
    <citation type="submission" date="2023-11" db="EMBL/GenBank/DDBJ databases">
        <title>Draft genome of Azohydromonas lata strain H1 (DSM1123), a polyhydroxyalkanoate producer.</title>
        <authorList>
            <person name="Traversa D."/>
            <person name="D'Addabbo P."/>
            <person name="Pazzani C."/>
            <person name="Manzari C."/>
            <person name="Chiara M."/>
            <person name="Scrascia M."/>
        </authorList>
    </citation>
    <scope>NUCLEOTIDE SEQUENCE [LARGE SCALE GENOMIC DNA]</scope>
    <source>
        <strain evidence="9 10">H1</strain>
    </source>
</reference>
<keyword evidence="4 7" id="KW-0697">Rotamase</keyword>
<protein>
    <recommendedName>
        <fullName evidence="7">Chaperone SurA</fullName>
    </recommendedName>
    <alternativeName>
        <fullName evidence="7">Peptidyl-prolyl cis-trans isomerase SurA</fullName>
        <shortName evidence="7">PPIase SurA</shortName>
        <ecNumber evidence="7">5.2.1.8</ecNumber>
    </alternativeName>
    <alternativeName>
        <fullName evidence="7">Rotamase SurA</fullName>
    </alternativeName>
</protein>
<dbReference type="Proteomes" id="UP001293718">
    <property type="component" value="Unassembled WGS sequence"/>
</dbReference>
<dbReference type="InterPro" id="IPR000297">
    <property type="entry name" value="PPIase_PpiC"/>
</dbReference>
<dbReference type="HAMAP" id="MF_01183">
    <property type="entry name" value="Chaperone_SurA"/>
    <property type="match status" value="1"/>
</dbReference>
<feature type="signal peptide" evidence="7">
    <location>
        <begin position="1"/>
        <end position="23"/>
    </location>
</feature>
<dbReference type="RefSeq" id="WP_238455645.1">
    <property type="nucleotide sequence ID" value="NZ_JAXOJX010000008.1"/>
</dbReference>
<comment type="catalytic activity">
    <reaction evidence="7">
        <text>[protein]-peptidylproline (omega=180) = [protein]-peptidylproline (omega=0)</text>
        <dbReference type="Rhea" id="RHEA:16237"/>
        <dbReference type="Rhea" id="RHEA-COMP:10747"/>
        <dbReference type="Rhea" id="RHEA-COMP:10748"/>
        <dbReference type="ChEBI" id="CHEBI:83833"/>
        <dbReference type="ChEBI" id="CHEBI:83834"/>
        <dbReference type="EC" id="5.2.1.8"/>
    </reaction>
</comment>
<feature type="chain" id="PRO_5044901364" description="Chaperone SurA" evidence="7">
    <location>
        <begin position="24"/>
        <end position="449"/>
    </location>
</feature>
<keyword evidence="3 7" id="KW-0574">Periplasm</keyword>
<organism evidence="9 10">
    <name type="scientific">Azohydromonas lata</name>
    <dbReference type="NCBI Taxonomy" id="45677"/>
    <lineage>
        <taxon>Bacteria</taxon>
        <taxon>Pseudomonadati</taxon>
        <taxon>Pseudomonadota</taxon>
        <taxon>Betaproteobacteria</taxon>
        <taxon>Burkholderiales</taxon>
        <taxon>Sphaerotilaceae</taxon>
        <taxon>Azohydromonas</taxon>
    </lineage>
</organism>
<dbReference type="InterPro" id="IPR046357">
    <property type="entry name" value="PPIase_dom_sf"/>
</dbReference>
<dbReference type="InterPro" id="IPR027304">
    <property type="entry name" value="Trigger_fact/SurA_dom_sf"/>
</dbReference>
<proteinExistence type="inferred from homology"/>
<dbReference type="SUPFAM" id="SSF109998">
    <property type="entry name" value="Triger factor/SurA peptide-binding domain-like"/>
    <property type="match status" value="1"/>
</dbReference>
<keyword evidence="1 7" id="KW-0732">Signal</keyword>
<name>A0ABU5IBF0_9BURK</name>
<evidence type="ECO:0000256" key="7">
    <source>
        <dbReference type="HAMAP-Rule" id="MF_01183"/>
    </source>
</evidence>
<evidence type="ECO:0000313" key="9">
    <source>
        <dbReference type="EMBL" id="MDZ5456421.1"/>
    </source>
</evidence>
<evidence type="ECO:0000259" key="8">
    <source>
        <dbReference type="PROSITE" id="PS50198"/>
    </source>
</evidence>
<dbReference type="PROSITE" id="PS50198">
    <property type="entry name" value="PPIC_PPIASE_2"/>
    <property type="match status" value="2"/>
</dbReference>
<evidence type="ECO:0000256" key="4">
    <source>
        <dbReference type="ARBA" id="ARBA00023110"/>
    </source>
</evidence>
<dbReference type="SUPFAM" id="SSF54534">
    <property type="entry name" value="FKBP-like"/>
    <property type="match status" value="2"/>
</dbReference>
<comment type="subcellular location">
    <subcellularLocation>
        <location evidence="7">Periplasm</location>
    </subcellularLocation>
    <text evidence="7">Is capable of associating with the outer membrane.</text>
</comment>
<dbReference type="GO" id="GO:0003755">
    <property type="term" value="F:peptidyl-prolyl cis-trans isomerase activity"/>
    <property type="evidence" value="ECO:0007669"/>
    <property type="project" value="UniProtKB-EC"/>
</dbReference>
<dbReference type="Gene3D" id="1.10.4030.10">
    <property type="entry name" value="Porin chaperone SurA, peptide-binding domain"/>
    <property type="match status" value="1"/>
</dbReference>
<feature type="domain" description="PpiC" evidence="8">
    <location>
        <begin position="190"/>
        <end position="292"/>
    </location>
</feature>
<dbReference type="Pfam" id="PF13616">
    <property type="entry name" value="Rotamase_3"/>
    <property type="match status" value="1"/>
</dbReference>
<comment type="domain">
    <text evidence="7">The PPIase activity resides only in the second parvulin domain. The N-terminal region and the C-terminal tail are necessary and sufficient for the chaperone activity of SurA. The PPIase activity is dispensable for SurA to function as a chaperone. The N-terminal region and the C-terminal tail are also required for porin recognition.</text>
</comment>
<keyword evidence="6 7" id="KW-0413">Isomerase</keyword>
<dbReference type="Pfam" id="PF09312">
    <property type="entry name" value="SurA_N"/>
    <property type="match status" value="1"/>
</dbReference>
<evidence type="ECO:0000256" key="3">
    <source>
        <dbReference type="ARBA" id="ARBA00022764"/>
    </source>
</evidence>
<comment type="caution">
    <text evidence="9">The sequence shown here is derived from an EMBL/GenBank/DDBJ whole genome shotgun (WGS) entry which is preliminary data.</text>
</comment>
<evidence type="ECO:0000313" key="10">
    <source>
        <dbReference type="Proteomes" id="UP001293718"/>
    </source>
</evidence>
<keyword evidence="10" id="KW-1185">Reference proteome</keyword>
<comment type="function">
    <text evidence="7">Chaperone involved in the correct folding and assembly of outer membrane proteins. Recognizes specific patterns of aromatic residues and the orientation of their side chains, which are found more frequently in integral outer membrane proteins. May act in both early periplasmic and late outer membrane-associated steps of protein maturation.</text>
</comment>
<dbReference type="PANTHER" id="PTHR47637">
    <property type="entry name" value="CHAPERONE SURA"/>
    <property type="match status" value="1"/>
</dbReference>
<dbReference type="InterPro" id="IPR015391">
    <property type="entry name" value="SurA_N"/>
</dbReference>
<dbReference type="PROSITE" id="PS51257">
    <property type="entry name" value="PROKAR_LIPOPROTEIN"/>
    <property type="match status" value="1"/>
</dbReference>
<evidence type="ECO:0000256" key="6">
    <source>
        <dbReference type="ARBA" id="ARBA00023235"/>
    </source>
</evidence>
<dbReference type="EC" id="5.2.1.8" evidence="7"/>
<dbReference type="EMBL" id="JAXOJX010000008">
    <property type="protein sequence ID" value="MDZ5456421.1"/>
    <property type="molecule type" value="Genomic_DNA"/>
</dbReference>
<accession>A0ABU5IBF0</accession>
<gene>
    <name evidence="7" type="primary">surA</name>
    <name evidence="9" type="ORF">SM757_07525</name>
</gene>
<dbReference type="Gene3D" id="3.10.50.40">
    <property type="match status" value="2"/>
</dbReference>
<dbReference type="InterPro" id="IPR023034">
    <property type="entry name" value="PPIase_SurA"/>
</dbReference>
<sequence length="449" mass="49843" precursor="true">MSFKPKTLVLGCVLAACALQAPAQSANAPAAKAQQSAANVPRTADFIVAVVNQELVTAVELEQRVARVRADAARAGQSLPPENQLRQQVLDALIDERVILSYARDTGARVDEAEIDRAVNSVAAQNQLTPAQLRERLRQDGVDMQRFRANMRDQIMIERVRERELQQRIKISDADIEAFLERQRQESGGQAEYNVAQILVPVPDGAPAAEVERLRAVAEKALQRVRGGEDFAAVAREVSQDANRERGGEIGLRPAARLPDVFVDQVGKLKPGQVAPTVLRSGAGFHVLKLVDKREDAGMRVTQTHARHILLRPSPQLSLETAKKRLEDYKRQIESGKARFEDVARAQSQDGSAAQGGDLGWTSPGAFVPEFEQAMNGLQPMGALSEPVVSRFGVHLIQVMQRREVALEPKQLRELARDSLREQRFEQAYVDWVRELRSRAYVEMREGPR</sequence>
<keyword evidence="5 7" id="KW-0143">Chaperone</keyword>
<dbReference type="InterPro" id="IPR023058">
    <property type="entry name" value="PPIase_PpiC_CS"/>
</dbReference>
<evidence type="ECO:0000256" key="2">
    <source>
        <dbReference type="ARBA" id="ARBA00022737"/>
    </source>
</evidence>
<evidence type="ECO:0000256" key="1">
    <source>
        <dbReference type="ARBA" id="ARBA00022729"/>
    </source>
</evidence>
<keyword evidence="2 7" id="KW-0677">Repeat</keyword>
<dbReference type="PANTHER" id="PTHR47637:SF1">
    <property type="entry name" value="CHAPERONE SURA"/>
    <property type="match status" value="1"/>
</dbReference>
<dbReference type="Pfam" id="PF00639">
    <property type="entry name" value="Rotamase"/>
    <property type="match status" value="1"/>
</dbReference>
<dbReference type="InterPro" id="IPR050280">
    <property type="entry name" value="OMP_Chaperone_SurA"/>
</dbReference>
<evidence type="ECO:0000256" key="5">
    <source>
        <dbReference type="ARBA" id="ARBA00023186"/>
    </source>
</evidence>